<dbReference type="PANTHER" id="PTHR42682:SF4">
    <property type="entry name" value="NADH-UBIQUINONE_PLASTOQUINONE"/>
    <property type="match status" value="1"/>
</dbReference>
<sequence>MNFPDFNAALLLGAIALPLLLAAGMARRGWRSCLLRLAPWAALPALLVVFVVPQGAAASFSWLFLGSHLGFDQTGYIFLLFTSTLWLLSGLFAQTYLADDTQRSRFFAFYLLAMAGNFGLILAQDLVTFYVFFSLMSFSSYGLVIHNGENESLRAGRIYLCLVVLGELMLFAAMVTMATNANSILLRDVIAEPMSDVTLALLLLGFGIKAGALPLHVWLPLAHPAAPVPASAVLSGAMIKAGLLGWIRFLPLGLEAFPQWGALVMGAGLAAAFFGALVGVTQTNSKTVLAYSSISQMGLITIAVGVVLMVPSLWPPVLTAILIYALHHALAKGALFLGVGVASHAATRAQRLWLFVGMLVPALALIGAPFTSGAIAKTALKADFTSLPAPWAGFLQIALPLAAVGTTLLMARFLWLLWSKPAAHGHSRSGLWIAWGLLLVAVALVAWTLPIANSSGQDALKIDKILAGLWPFAIGILVASVALVRSGREGGMGYPRIPAGDWLALIAWAAPYATRIGLDLPIDHLIVFWKKTAASLLLALRRLDSGLRWSRMEGCLRSWSAAGMALLCITIILYLLA</sequence>
<feature type="transmembrane region" description="Helical" evidence="8">
    <location>
        <begin position="352"/>
        <end position="371"/>
    </location>
</feature>
<evidence type="ECO:0000256" key="5">
    <source>
        <dbReference type="ARBA" id="ARBA00023002"/>
    </source>
</evidence>
<evidence type="ECO:0000259" key="9">
    <source>
        <dbReference type="Pfam" id="PF00361"/>
    </source>
</evidence>
<feature type="transmembrane region" description="Helical" evidence="8">
    <location>
        <begin position="106"/>
        <end position="123"/>
    </location>
</feature>
<dbReference type="InterPro" id="IPR001750">
    <property type="entry name" value="ND/Mrp_TM"/>
</dbReference>
<evidence type="ECO:0000256" key="3">
    <source>
        <dbReference type="ARBA" id="ARBA00022692"/>
    </source>
</evidence>
<feature type="domain" description="NADH:quinone oxidoreductase/Mrp antiporter transmembrane" evidence="9">
    <location>
        <begin position="123"/>
        <end position="376"/>
    </location>
</feature>
<evidence type="ECO:0000256" key="1">
    <source>
        <dbReference type="ARBA" id="ARBA00004651"/>
    </source>
</evidence>
<keyword evidence="6 8" id="KW-0472">Membrane</keyword>
<keyword evidence="3 7" id="KW-0812">Transmembrane</keyword>
<feature type="transmembrane region" description="Helical" evidence="8">
    <location>
        <begin position="199"/>
        <end position="219"/>
    </location>
</feature>
<feature type="transmembrane region" description="Helical" evidence="8">
    <location>
        <begin position="469"/>
        <end position="487"/>
    </location>
</feature>
<comment type="subcellular location">
    <subcellularLocation>
        <location evidence="1">Cell membrane</location>
        <topology evidence="1">Multi-pass membrane protein</topology>
    </subcellularLocation>
    <subcellularLocation>
        <location evidence="7">Membrane</location>
        <topology evidence="7">Multi-pass membrane protein</topology>
    </subcellularLocation>
</comment>
<feature type="transmembrane region" description="Helical" evidence="8">
    <location>
        <begin position="37"/>
        <end position="64"/>
    </location>
</feature>
<feature type="transmembrane region" description="Helical" evidence="8">
    <location>
        <begin position="76"/>
        <end position="94"/>
    </location>
</feature>
<accession>A0A9D7I848</accession>
<feature type="transmembrane region" description="Helical" evidence="8">
    <location>
        <begin position="129"/>
        <end position="146"/>
    </location>
</feature>
<dbReference type="InterPro" id="IPR052175">
    <property type="entry name" value="ComplexI-like_HydComp"/>
</dbReference>
<proteinExistence type="predicted"/>
<feature type="transmembrane region" description="Helical" evidence="8">
    <location>
        <begin position="6"/>
        <end position="25"/>
    </location>
</feature>
<feature type="transmembrane region" description="Helical" evidence="8">
    <location>
        <begin position="317"/>
        <end position="340"/>
    </location>
</feature>
<evidence type="ECO:0000256" key="7">
    <source>
        <dbReference type="RuleBase" id="RU000320"/>
    </source>
</evidence>
<dbReference type="GO" id="GO:0016491">
    <property type="term" value="F:oxidoreductase activity"/>
    <property type="evidence" value="ECO:0007669"/>
    <property type="project" value="UniProtKB-KW"/>
</dbReference>
<evidence type="ECO:0000313" key="10">
    <source>
        <dbReference type="EMBL" id="MBK7422747.1"/>
    </source>
</evidence>
<comment type="caution">
    <text evidence="10">The sequence shown here is derived from an EMBL/GenBank/DDBJ whole genome shotgun (WGS) entry which is preliminary data.</text>
</comment>
<keyword evidence="5" id="KW-0560">Oxidoreductase</keyword>
<dbReference type="GO" id="GO:0005886">
    <property type="term" value="C:plasma membrane"/>
    <property type="evidence" value="ECO:0007669"/>
    <property type="project" value="UniProtKB-SubCell"/>
</dbReference>
<dbReference type="PRINTS" id="PR01434">
    <property type="entry name" value="NADHDHGNASE5"/>
</dbReference>
<dbReference type="Pfam" id="PF00361">
    <property type="entry name" value="Proton_antipo_M"/>
    <property type="match status" value="1"/>
</dbReference>
<dbReference type="Proteomes" id="UP000886602">
    <property type="component" value="Unassembled WGS sequence"/>
</dbReference>
<dbReference type="AlphaFoldDB" id="A0A9D7I848"/>
<feature type="transmembrane region" description="Helical" evidence="8">
    <location>
        <begin position="555"/>
        <end position="576"/>
    </location>
</feature>
<organism evidence="10 11">
    <name type="scientific">Candidatus Propionivibrio dominans</name>
    <dbReference type="NCBI Taxonomy" id="2954373"/>
    <lineage>
        <taxon>Bacteria</taxon>
        <taxon>Pseudomonadati</taxon>
        <taxon>Pseudomonadota</taxon>
        <taxon>Betaproteobacteria</taxon>
        <taxon>Rhodocyclales</taxon>
        <taxon>Rhodocyclaceae</taxon>
        <taxon>Propionivibrio</taxon>
    </lineage>
</organism>
<gene>
    <name evidence="10" type="ORF">IPJ48_06425</name>
</gene>
<feature type="transmembrane region" description="Helical" evidence="8">
    <location>
        <begin position="430"/>
        <end position="449"/>
    </location>
</feature>
<dbReference type="PANTHER" id="PTHR42682">
    <property type="entry name" value="HYDROGENASE-4 COMPONENT F"/>
    <property type="match status" value="1"/>
</dbReference>
<feature type="transmembrane region" description="Helical" evidence="8">
    <location>
        <begin position="288"/>
        <end position="311"/>
    </location>
</feature>
<evidence type="ECO:0000256" key="8">
    <source>
        <dbReference type="SAM" id="Phobius"/>
    </source>
</evidence>
<evidence type="ECO:0000256" key="2">
    <source>
        <dbReference type="ARBA" id="ARBA00022475"/>
    </source>
</evidence>
<keyword evidence="2" id="KW-1003">Cell membrane</keyword>
<protein>
    <submittedName>
        <fullName evidence="10">NADH dehydrogenase</fullName>
    </submittedName>
</protein>
<feature type="transmembrane region" description="Helical" evidence="8">
    <location>
        <begin position="158"/>
        <end position="179"/>
    </location>
</feature>
<feature type="transmembrane region" description="Helical" evidence="8">
    <location>
        <begin position="226"/>
        <end position="247"/>
    </location>
</feature>
<evidence type="ECO:0000256" key="4">
    <source>
        <dbReference type="ARBA" id="ARBA00022989"/>
    </source>
</evidence>
<keyword evidence="4 8" id="KW-1133">Transmembrane helix</keyword>
<name>A0A9D7I848_9RHOO</name>
<evidence type="ECO:0000256" key="6">
    <source>
        <dbReference type="ARBA" id="ARBA00023136"/>
    </source>
</evidence>
<evidence type="ECO:0000313" key="11">
    <source>
        <dbReference type="Proteomes" id="UP000886602"/>
    </source>
</evidence>
<feature type="transmembrane region" description="Helical" evidence="8">
    <location>
        <begin position="259"/>
        <end position="281"/>
    </location>
</feature>
<feature type="transmembrane region" description="Helical" evidence="8">
    <location>
        <begin position="391"/>
        <end position="418"/>
    </location>
</feature>
<dbReference type="EMBL" id="JADJNC010000009">
    <property type="protein sequence ID" value="MBK7422747.1"/>
    <property type="molecule type" value="Genomic_DNA"/>
</dbReference>
<reference evidence="10" key="1">
    <citation type="submission" date="2020-10" db="EMBL/GenBank/DDBJ databases">
        <title>Connecting structure to function with the recovery of over 1000 high-quality activated sludge metagenome-assembled genomes encoding full-length rRNA genes using long-read sequencing.</title>
        <authorList>
            <person name="Singleton C.M."/>
            <person name="Petriglieri F."/>
            <person name="Kristensen J.M."/>
            <person name="Kirkegaard R.H."/>
            <person name="Michaelsen T.Y."/>
            <person name="Andersen M.H."/>
            <person name="Karst S.M."/>
            <person name="Dueholm M.S."/>
            <person name="Nielsen P.H."/>
            <person name="Albertsen M."/>
        </authorList>
    </citation>
    <scope>NUCLEOTIDE SEQUENCE</scope>
    <source>
        <strain evidence="10">EsbW_18-Q3-R4-48_MAXAC.044</strain>
    </source>
</reference>